<dbReference type="EMBL" id="FNFI01000003">
    <property type="protein sequence ID" value="SDJ88024.1"/>
    <property type="molecule type" value="Genomic_DNA"/>
</dbReference>
<dbReference type="RefSeq" id="WP_092595771.1">
    <property type="nucleotide sequence ID" value="NZ_BMCN01000002.1"/>
</dbReference>
<evidence type="ECO:0000313" key="4">
    <source>
        <dbReference type="Proteomes" id="UP001519348"/>
    </source>
</evidence>
<dbReference type="Pfam" id="PF14066">
    <property type="entry name" value="DUF4256"/>
    <property type="match status" value="1"/>
</dbReference>
<evidence type="ECO:0000313" key="2">
    <source>
        <dbReference type="EMBL" id="SDJ88024.1"/>
    </source>
</evidence>
<organism evidence="2 3">
    <name type="scientific">Jeotgalicoccus aerolatus</name>
    <dbReference type="NCBI Taxonomy" id="709510"/>
    <lineage>
        <taxon>Bacteria</taxon>
        <taxon>Bacillati</taxon>
        <taxon>Bacillota</taxon>
        <taxon>Bacilli</taxon>
        <taxon>Bacillales</taxon>
        <taxon>Staphylococcaceae</taxon>
        <taxon>Jeotgalicoccus</taxon>
    </lineage>
</organism>
<evidence type="ECO:0000313" key="3">
    <source>
        <dbReference type="Proteomes" id="UP000242700"/>
    </source>
</evidence>
<reference evidence="3" key="2">
    <citation type="submission" date="2016-10" db="EMBL/GenBank/DDBJ databases">
        <authorList>
            <person name="Varghese N."/>
            <person name="Submissions S."/>
        </authorList>
    </citation>
    <scope>NUCLEOTIDE SEQUENCE [LARGE SCALE GENOMIC DNA]</scope>
    <source>
        <strain evidence="3">CGMCC 1.8911</strain>
    </source>
</reference>
<dbReference type="OrthoDB" id="8442276at2"/>
<reference evidence="1 4" key="3">
    <citation type="submission" date="2021-03" db="EMBL/GenBank/DDBJ databases">
        <title>Genomic Encyclopedia of Type Strains, Phase IV (KMG-IV): sequencing the most valuable type-strain genomes for metagenomic binning, comparative biology and taxonomic classification.</title>
        <authorList>
            <person name="Goeker M."/>
        </authorList>
    </citation>
    <scope>NUCLEOTIDE SEQUENCE [LARGE SCALE GENOMIC DNA]</scope>
    <source>
        <strain evidence="1 4">DSM 22420</strain>
    </source>
</reference>
<dbReference type="Proteomes" id="UP000242700">
    <property type="component" value="Unassembled WGS sequence"/>
</dbReference>
<evidence type="ECO:0000313" key="1">
    <source>
        <dbReference type="EMBL" id="MBP1952353.1"/>
    </source>
</evidence>
<dbReference type="EMBL" id="JAGGKN010000004">
    <property type="protein sequence ID" value="MBP1952353.1"/>
    <property type="molecule type" value="Genomic_DNA"/>
</dbReference>
<reference evidence="2" key="1">
    <citation type="submission" date="2016-10" db="EMBL/GenBank/DDBJ databases">
        <authorList>
            <person name="de Groot N.N."/>
        </authorList>
    </citation>
    <scope>NUCLEOTIDE SEQUENCE [LARGE SCALE GENOMIC DNA]</scope>
    <source>
        <strain evidence="2">CGMCC 1.8911</strain>
    </source>
</reference>
<protein>
    <recommendedName>
        <fullName evidence="5">DUF4256 domain-containing protein</fullName>
    </recommendedName>
</protein>
<dbReference type="Proteomes" id="UP001519348">
    <property type="component" value="Unassembled WGS sequence"/>
</dbReference>
<dbReference type="InterPro" id="IPR025352">
    <property type="entry name" value="DUF4256"/>
</dbReference>
<keyword evidence="4" id="KW-1185">Reference proteome</keyword>
<name>A0A1G8XCD7_9STAP</name>
<accession>A0A1G8XCD7</accession>
<gene>
    <name evidence="1" type="ORF">J2Z27_001401</name>
    <name evidence="2" type="ORF">SAMN05216187_103121</name>
</gene>
<proteinExistence type="predicted"/>
<dbReference type="AlphaFoldDB" id="A0A1G8XCD7"/>
<evidence type="ECO:0008006" key="5">
    <source>
        <dbReference type="Google" id="ProtNLM"/>
    </source>
</evidence>
<sequence>MTLKKKLNESEQAELLNALESRFNTHKERHENISFEDISSKLNDKQLLVLHNMEATEGEPDVIALDGELYFIDCSKESPKGRRSICYDRAALEARKKHKPENTAVDLAKEIGADLLTENDYRQLQQYGDFDLKSSSWVDTPSDIRALGGALFCDKRYNTVFLYHNGADSYYGARGFRAKLKI</sequence>